<protein>
    <submittedName>
        <fullName evidence="2">H+/Cl- antiporter ClcA</fullName>
    </submittedName>
</protein>
<dbReference type="AlphaFoldDB" id="A0A7W6MAN1"/>
<keyword evidence="1" id="KW-0812">Transmembrane</keyword>
<gene>
    <name evidence="2" type="ORF">GGR93_002304</name>
</gene>
<keyword evidence="1" id="KW-1133">Transmembrane helix</keyword>
<feature type="transmembrane region" description="Helical" evidence="1">
    <location>
        <begin position="55"/>
        <end position="75"/>
    </location>
</feature>
<name>A0A7W6MAN1_9RHOB</name>
<sequence length="76" mass="7926">MARLILALIVVAVCIAIAALFYSIWTNIVQAGTQTLRGGRGPNGEYEMGSTGIQKAAYIALITVLFGVATGWLGGL</sequence>
<evidence type="ECO:0000313" key="3">
    <source>
        <dbReference type="Proteomes" id="UP000565745"/>
    </source>
</evidence>
<evidence type="ECO:0000313" key="2">
    <source>
        <dbReference type="EMBL" id="MBB4174531.1"/>
    </source>
</evidence>
<evidence type="ECO:0000256" key="1">
    <source>
        <dbReference type="SAM" id="Phobius"/>
    </source>
</evidence>
<keyword evidence="1" id="KW-0472">Membrane</keyword>
<comment type="caution">
    <text evidence="2">The sequence shown here is derived from an EMBL/GenBank/DDBJ whole genome shotgun (WGS) entry which is preliminary data.</text>
</comment>
<reference evidence="2 3" key="1">
    <citation type="submission" date="2020-08" db="EMBL/GenBank/DDBJ databases">
        <title>Genomic Encyclopedia of Type Strains, Phase IV (KMG-IV): sequencing the most valuable type-strain genomes for metagenomic binning, comparative biology and taxonomic classification.</title>
        <authorList>
            <person name="Goeker M."/>
        </authorList>
    </citation>
    <scope>NUCLEOTIDE SEQUENCE [LARGE SCALE GENOMIC DNA]</scope>
    <source>
        <strain evidence="2 3">DSM 101015</strain>
    </source>
</reference>
<proteinExistence type="predicted"/>
<dbReference type="EMBL" id="JACIFU010000002">
    <property type="protein sequence ID" value="MBB4174531.1"/>
    <property type="molecule type" value="Genomic_DNA"/>
</dbReference>
<accession>A0A7W6MAN1</accession>
<dbReference type="RefSeq" id="WP_037969247.1">
    <property type="nucleotide sequence ID" value="NZ_JACIFU010000002.1"/>
</dbReference>
<dbReference type="Proteomes" id="UP000565745">
    <property type="component" value="Unassembled WGS sequence"/>
</dbReference>
<dbReference type="OrthoDB" id="7727257at2"/>
<keyword evidence="3" id="KW-1185">Reference proteome</keyword>
<organism evidence="2 3">
    <name type="scientific">Sulfitobacter noctilucicola</name>
    <dbReference type="NCBI Taxonomy" id="1342301"/>
    <lineage>
        <taxon>Bacteria</taxon>
        <taxon>Pseudomonadati</taxon>
        <taxon>Pseudomonadota</taxon>
        <taxon>Alphaproteobacteria</taxon>
        <taxon>Rhodobacterales</taxon>
        <taxon>Roseobacteraceae</taxon>
        <taxon>Sulfitobacter</taxon>
    </lineage>
</organism>